<feature type="compositionally biased region" description="Polar residues" evidence="1">
    <location>
        <begin position="13"/>
        <end position="23"/>
    </location>
</feature>
<feature type="compositionally biased region" description="Polar residues" evidence="1">
    <location>
        <begin position="514"/>
        <end position="524"/>
    </location>
</feature>
<feature type="compositionally biased region" description="Basic and acidic residues" evidence="1">
    <location>
        <begin position="106"/>
        <end position="121"/>
    </location>
</feature>
<evidence type="ECO:0000313" key="3">
    <source>
        <dbReference type="Proteomes" id="UP001642502"/>
    </source>
</evidence>
<comment type="caution">
    <text evidence="2">The sequence shown here is derived from an EMBL/GenBank/DDBJ whole genome shotgun (WGS) entry which is preliminary data.</text>
</comment>
<gene>
    <name evidence="2" type="ORF">SEPCBS119000_000021</name>
</gene>
<feature type="compositionally biased region" description="Low complexity" evidence="1">
    <location>
        <begin position="93"/>
        <end position="104"/>
    </location>
</feature>
<feature type="compositionally biased region" description="Polar residues" evidence="1">
    <location>
        <begin position="253"/>
        <end position="267"/>
    </location>
</feature>
<protein>
    <submittedName>
        <fullName evidence="2">Uncharacterized protein</fullName>
    </submittedName>
</protein>
<keyword evidence="3" id="KW-1185">Reference proteome</keyword>
<dbReference type="Proteomes" id="UP001642502">
    <property type="component" value="Unassembled WGS sequence"/>
</dbReference>
<feature type="compositionally biased region" description="Polar residues" evidence="1">
    <location>
        <begin position="122"/>
        <end position="134"/>
    </location>
</feature>
<feature type="compositionally biased region" description="Low complexity" evidence="1">
    <location>
        <begin position="462"/>
        <end position="497"/>
    </location>
</feature>
<feature type="compositionally biased region" description="Gly residues" evidence="1">
    <location>
        <begin position="294"/>
        <end position="307"/>
    </location>
</feature>
<name>A0ABP0D3W9_9PEZI</name>
<dbReference type="EMBL" id="CAWUON010000001">
    <property type="protein sequence ID" value="CAK7262559.1"/>
    <property type="molecule type" value="Genomic_DNA"/>
</dbReference>
<feature type="compositionally biased region" description="Basic and acidic residues" evidence="1">
    <location>
        <begin position="40"/>
        <end position="52"/>
    </location>
</feature>
<sequence>MSQANSEPDDTASHTMSASARNSSEGDEAWHTTPASPAEEQAKGLEKAETEPARNGNMKGLQDESTESDLMENKPATNSVPVTASSATGEVSQAMAAAAARQAQNVHERGDGGTIGDEKIFSDSTPTERSQSATPFVAASDASETARIFATPPLPSTPTMPSIPERPRAARISPTSSAADGVDSPITAERKTTSARPVSTASSSFATRHSLTSPLPARNSFGASIFPTPTKQRAQHDRHTSLTSETRRFGTASPFTPTASPRSSSHFSPLYLNRALPETPISMVSGSSRPPSYGGFGSSTSYGGGSGTNTSRTRPLSLPMDVPRPLRLQPSLRMRSSSNAAMGTAAGSGEAEYDMAWLRAHQSAARMARRRQREQHMVLGEYKRYLQLLDSHEGAFEVLDCFLQRLARAENETLEPENFPTSFAQQRRQTEGMESMRQETVEALTPLLAYGPTIPTSPPRAPATTTTSLASAAPQRSASSASTTSKFGSASGHSTALPPTPPLSPHRRRVQRESGMSSITETSLGGSGSDASKQDDSSSIYSDGNSTAPAASWRSSMKRASALFTGWGSGSVVNSAPASTTRFSGD</sequence>
<feature type="region of interest" description="Disordered" evidence="1">
    <location>
        <begin position="282"/>
        <end position="323"/>
    </location>
</feature>
<organism evidence="2 3">
    <name type="scientific">Sporothrix epigloea</name>
    <dbReference type="NCBI Taxonomy" id="1892477"/>
    <lineage>
        <taxon>Eukaryota</taxon>
        <taxon>Fungi</taxon>
        <taxon>Dikarya</taxon>
        <taxon>Ascomycota</taxon>
        <taxon>Pezizomycotina</taxon>
        <taxon>Sordariomycetes</taxon>
        <taxon>Sordariomycetidae</taxon>
        <taxon>Ophiostomatales</taxon>
        <taxon>Ophiostomataceae</taxon>
        <taxon>Sporothrix</taxon>
    </lineage>
</organism>
<feature type="region of interest" description="Disordered" evidence="1">
    <location>
        <begin position="449"/>
        <end position="586"/>
    </location>
</feature>
<feature type="compositionally biased region" description="Polar residues" evidence="1">
    <location>
        <begin position="571"/>
        <end position="586"/>
    </location>
</feature>
<feature type="region of interest" description="Disordered" evidence="1">
    <location>
        <begin position="1"/>
        <end position="267"/>
    </location>
</feature>
<feature type="compositionally biased region" description="Polar residues" evidence="1">
    <location>
        <begin position="537"/>
        <end position="555"/>
    </location>
</feature>
<proteinExistence type="predicted"/>
<feature type="compositionally biased region" description="Basic and acidic residues" evidence="1">
    <location>
        <begin position="234"/>
        <end position="248"/>
    </location>
</feature>
<feature type="compositionally biased region" description="Polar residues" evidence="1">
    <location>
        <begin position="194"/>
        <end position="213"/>
    </location>
</feature>
<feature type="compositionally biased region" description="Polar residues" evidence="1">
    <location>
        <begin position="75"/>
        <end position="91"/>
    </location>
</feature>
<reference evidence="2 3" key="1">
    <citation type="submission" date="2024-01" db="EMBL/GenBank/DDBJ databases">
        <authorList>
            <person name="Allen C."/>
            <person name="Tagirdzhanova G."/>
        </authorList>
    </citation>
    <scope>NUCLEOTIDE SEQUENCE [LARGE SCALE GENOMIC DNA]</scope>
    <source>
        <strain evidence="2 3">CBS 119000</strain>
    </source>
</reference>
<evidence type="ECO:0000256" key="1">
    <source>
        <dbReference type="SAM" id="MobiDB-lite"/>
    </source>
</evidence>
<evidence type="ECO:0000313" key="2">
    <source>
        <dbReference type="EMBL" id="CAK7262559.1"/>
    </source>
</evidence>
<accession>A0ABP0D3W9</accession>
<feature type="region of interest" description="Disordered" evidence="1">
    <location>
        <begin position="413"/>
        <end position="433"/>
    </location>
</feature>